<evidence type="ECO:0000313" key="1">
    <source>
        <dbReference type="EMBL" id="EGV94668.1"/>
    </source>
</evidence>
<protein>
    <submittedName>
        <fullName evidence="1">Uncharacterized protein</fullName>
    </submittedName>
</protein>
<dbReference type="Proteomes" id="UP000001075">
    <property type="component" value="Unassembled WGS sequence"/>
</dbReference>
<name>G3H1J4_CRIGR</name>
<dbReference type="InParanoid" id="G3H1J4"/>
<accession>G3H1J4</accession>
<dbReference type="EMBL" id="JH000106">
    <property type="protein sequence ID" value="EGV94668.1"/>
    <property type="molecule type" value="Genomic_DNA"/>
</dbReference>
<reference evidence="2" key="1">
    <citation type="journal article" date="2011" name="Nat. Biotechnol.">
        <title>The genomic sequence of the Chinese hamster ovary (CHO)-K1 cell line.</title>
        <authorList>
            <person name="Xu X."/>
            <person name="Nagarajan H."/>
            <person name="Lewis N.E."/>
            <person name="Pan S."/>
            <person name="Cai Z."/>
            <person name="Liu X."/>
            <person name="Chen W."/>
            <person name="Xie M."/>
            <person name="Wang W."/>
            <person name="Hammond S."/>
            <person name="Andersen M.R."/>
            <person name="Neff N."/>
            <person name="Passarelli B."/>
            <person name="Koh W."/>
            <person name="Fan H.C."/>
            <person name="Wang J."/>
            <person name="Gui Y."/>
            <person name="Lee K.H."/>
            <person name="Betenbaugh M.J."/>
            <person name="Quake S.R."/>
            <person name="Famili I."/>
            <person name="Palsson B.O."/>
            <person name="Wang J."/>
        </authorList>
    </citation>
    <scope>NUCLEOTIDE SEQUENCE [LARGE SCALE GENOMIC DNA]</scope>
    <source>
        <strain evidence="2">CHO K1 cell line</strain>
    </source>
</reference>
<gene>
    <name evidence="1" type="ORF">I79_004022</name>
</gene>
<evidence type="ECO:0000313" key="2">
    <source>
        <dbReference type="Proteomes" id="UP000001075"/>
    </source>
</evidence>
<dbReference type="AlphaFoldDB" id="G3H1J4"/>
<organism evidence="1 2">
    <name type="scientific">Cricetulus griseus</name>
    <name type="common">Chinese hamster</name>
    <name type="synonym">Cricetulus barabensis griseus</name>
    <dbReference type="NCBI Taxonomy" id="10029"/>
    <lineage>
        <taxon>Eukaryota</taxon>
        <taxon>Metazoa</taxon>
        <taxon>Chordata</taxon>
        <taxon>Craniata</taxon>
        <taxon>Vertebrata</taxon>
        <taxon>Euteleostomi</taxon>
        <taxon>Mammalia</taxon>
        <taxon>Eutheria</taxon>
        <taxon>Euarchontoglires</taxon>
        <taxon>Glires</taxon>
        <taxon>Rodentia</taxon>
        <taxon>Myomorpha</taxon>
        <taxon>Muroidea</taxon>
        <taxon>Cricetidae</taxon>
        <taxon>Cricetinae</taxon>
        <taxon>Cricetulus</taxon>
    </lineage>
</organism>
<proteinExistence type="predicted"/>
<sequence length="60" mass="6699">MKCISAALTYPVKVLPLLNGENFKHCIILRKNCTQRTWSRALVAHAFNPSSREADAGRSL</sequence>